<gene>
    <name evidence="1" type="ordered locus">Q7M_1276</name>
</gene>
<dbReference type="Pfam" id="PF02890">
    <property type="entry name" value="DUF226"/>
    <property type="match status" value="1"/>
</dbReference>
<organism evidence="1 2">
    <name type="scientific">Borrelia crocidurae (strain Achema)</name>
    <dbReference type="NCBI Taxonomy" id="1155096"/>
    <lineage>
        <taxon>Bacteria</taxon>
        <taxon>Pseudomonadati</taxon>
        <taxon>Spirochaetota</taxon>
        <taxon>Spirochaetia</taxon>
        <taxon>Spirochaetales</taxon>
        <taxon>Borreliaceae</taxon>
        <taxon>Borrelia</taxon>
    </lineage>
</organism>
<dbReference type="Proteomes" id="UP000005212">
    <property type="component" value="Plasmid unnamed24"/>
</dbReference>
<reference evidence="1 2" key="1">
    <citation type="journal article" date="2012" name="J. Bacteriol.">
        <title>Complete Genome Sequence of Borrelia crocidurae.</title>
        <authorList>
            <person name="Elbir H."/>
            <person name="Gimenez G."/>
            <person name="Robert C."/>
            <person name="Bergstrom S."/>
            <person name="Cutler S."/>
            <person name="Raoult D."/>
            <person name="Drancourt M."/>
        </authorList>
    </citation>
    <scope>NUCLEOTIDE SEQUENCE [LARGE SCALE GENOMIC DNA]</scope>
    <source>
        <strain evidence="1 2">Achema</strain>
        <plasmid evidence="2">unnamed24</plasmid>
    </source>
</reference>
<proteinExistence type="predicted"/>
<protein>
    <submittedName>
        <fullName evidence="1">Plasmid partitioning associated protein-1</fullName>
    </submittedName>
</protein>
<dbReference type="PATRIC" id="fig|1155096.3.peg.1282"/>
<evidence type="ECO:0000313" key="2">
    <source>
        <dbReference type="Proteomes" id="UP000005212"/>
    </source>
</evidence>
<dbReference type="HOGENOM" id="CLU_109712_0_0_12"/>
<keyword evidence="1" id="KW-0614">Plasmid</keyword>
<sequence length="187" mass="22905">MDSVLERLQERKTEISEKEKQKKIFIKIEKFNNRTLYHTKVMMDFCAFGINKRQTHKFFIAFRKLFNREKIEWFSLFAVKDDDKFLGIFYGYRKPIQNIVTRYEENGVMKAYTFSKVYYIEFRFHKGSVFCYIKGISRLLKNDKINTKYYYSLIEIFLTLEKEIYEFYDKKLPSGGIITKWIRKNRK</sequence>
<accession>I0FEX7</accession>
<dbReference type="KEGG" id="bcw:Q7M_1276"/>
<evidence type="ECO:0000313" key="1">
    <source>
        <dbReference type="EMBL" id="AFI32033.1"/>
    </source>
</evidence>
<name>I0FEX7_BORCA</name>
<geneLocation type="plasmid" evidence="2">
    <name>unnamed24</name>
</geneLocation>
<dbReference type="EMBL" id="CP003450">
    <property type="protein sequence ID" value="AFI32033.1"/>
    <property type="molecule type" value="Genomic_DNA"/>
</dbReference>
<dbReference type="RefSeq" id="WP_014696735.1">
    <property type="nucleotide sequence ID" value="NC_017817.1"/>
</dbReference>
<reference evidence="2" key="2">
    <citation type="submission" date="2012-03" db="EMBL/GenBank/DDBJ databases">
        <title>Complete genome sequence of Borrelia crocidurae.</title>
        <authorList>
            <person name="Elbir H."/>
            <person name="Gimenez G."/>
            <person name="Robert C."/>
            <person name="Raoult D."/>
            <person name="Drancourt M."/>
        </authorList>
    </citation>
    <scope>NUCLEOTIDE SEQUENCE [LARGE SCALE GENOMIC DNA]</scope>
    <source>
        <strain evidence="2">Achema</strain>
        <plasmid evidence="2">unnamed24</plasmid>
    </source>
</reference>
<dbReference type="AlphaFoldDB" id="I0FEX7"/>
<dbReference type="InterPro" id="IPR004180">
    <property type="entry name" value="DUF226_BOR_spp"/>
</dbReference>